<dbReference type="Proteomes" id="UP000798951">
    <property type="component" value="Unassembled WGS sequence"/>
</dbReference>
<keyword evidence="2" id="KW-1185">Reference proteome</keyword>
<evidence type="ECO:0008006" key="3">
    <source>
        <dbReference type="Google" id="ProtNLM"/>
    </source>
</evidence>
<organism evidence="1 2">
    <name type="scientific">Nocardia caishijiensis</name>
    <dbReference type="NCBI Taxonomy" id="184756"/>
    <lineage>
        <taxon>Bacteria</taxon>
        <taxon>Bacillati</taxon>
        <taxon>Actinomycetota</taxon>
        <taxon>Actinomycetes</taxon>
        <taxon>Mycobacteriales</taxon>
        <taxon>Nocardiaceae</taxon>
        <taxon>Nocardia</taxon>
    </lineage>
</organism>
<evidence type="ECO:0000313" key="2">
    <source>
        <dbReference type="Proteomes" id="UP000798951"/>
    </source>
</evidence>
<name>A0ABQ6YMK7_9NOCA</name>
<reference evidence="1 2" key="1">
    <citation type="submission" date="2019-07" db="EMBL/GenBank/DDBJ databases">
        <title>Genomic Encyclopedia of Type Strains, Phase IV (KMG-IV): sequencing the most valuable type-strain genomes for metagenomic binning, comparative biology and taxonomic classification.</title>
        <authorList>
            <person name="Goeker M."/>
        </authorList>
    </citation>
    <scope>NUCLEOTIDE SEQUENCE [LARGE SCALE GENOMIC DNA]</scope>
    <source>
        <strain evidence="1 2">DSM 44831</strain>
    </source>
</reference>
<gene>
    <name evidence="1" type="ORF">FNL39_104252</name>
</gene>
<protein>
    <recommendedName>
        <fullName evidence="3">CYTH domain-containing protein</fullName>
    </recommendedName>
</protein>
<evidence type="ECO:0000313" key="1">
    <source>
        <dbReference type="EMBL" id="KAF0846830.1"/>
    </source>
</evidence>
<dbReference type="EMBL" id="VMSD01000004">
    <property type="protein sequence ID" value="KAF0846830.1"/>
    <property type="molecule type" value="Genomic_DNA"/>
</dbReference>
<accession>A0ABQ6YMK7</accession>
<dbReference type="RefSeq" id="WP_067983244.1">
    <property type="nucleotide sequence ID" value="NZ_VMSD01000004.1"/>
</dbReference>
<sequence>MITPIEIKVNLDTDVAVALRRLGCGPDTADVRDIWFAEPDSAGSPALLSGRIVIRLRSGAEDDLTVKLRPCTPAQLSGRWARPFLDEGVRYRIERDWCSPLRMLSASAISGWPAGSLRDCVERGVDVTEALATAQRQFLVSCTPPGVAVDRLRARGPVHALRWTGVALGGLCVDVERWRIADLDLLELAVKITAAPHDSPVGPHLRAAAAQQRLLDAVHALGLTPATGSTKTERALAASARARPGS</sequence>
<comment type="caution">
    <text evidence="1">The sequence shown here is derived from an EMBL/GenBank/DDBJ whole genome shotgun (WGS) entry which is preliminary data.</text>
</comment>
<proteinExistence type="predicted"/>